<sequence>MIDQAAFARALLDPALPPPADVCAWNGSDPATRLAVYRNNVMVSLLGVLADSFPVTRTLVGEAFFQAMGRCFVRASPPHSPVMAEYGAGFADFIARFEPAQGLPYLPDVARLEWLRLTALHAADAPPLSGAGLAARLADTADLAAARLHLHPSFAVLHSSYAMVSVWAAHQGAGELAAIDLDCAETAWVLCRELEVEVIPVEAAAGRFAAALIDGQPLGAAVEAAGGADCAFDLPAALAGLIRCGALIDLSHAGDTP</sequence>
<reference evidence="3" key="1">
    <citation type="submission" date="2016-03" db="EMBL/GenBank/DDBJ databases">
        <title>Complete genome sequence of Solimmundus cernigliae, representing a novel lineage of polycyclic aromatic hydrocarbon degraders within the Gammaproteobacteria.</title>
        <authorList>
            <person name="Singleton D.R."/>
            <person name="Dickey A.N."/>
            <person name="Scholl E.H."/>
            <person name="Wright F.A."/>
            <person name="Aitken M.D."/>
        </authorList>
    </citation>
    <scope>NUCLEOTIDE SEQUENCE [LARGE SCALE GENOMIC DNA]</scope>
    <source>
        <strain evidence="3">TR3.2</strain>
    </source>
</reference>
<evidence type="ECO:0000313" key="2">
    <source>
        <dbReference type="EMBL" id="ANX04805.1"/>
    </source>
</evidence>
<dbReference type="InParanoid" id="A0A1B1YVH8"/>
<dbReference type="KEGG" id="gbi:PG2T_11930"/>
<keyword evidence="3" id="KW-1185">Reference proteome</keyword>
<proteinExistence type="predicted"/>
<dbReference type="Pfam" id="PF09836">
    <property type="entry name" value="DUF2063"/>
    <property type="match status" value="1"/>
</dbReference>
<dbReference type="EMBL" id="CP014671">
    <property type="protein sequence ID" value="ANX04805.1"/>
    <property type="molecule type" value="Genomic_DNA"/>
</dbReference>
<protein>
    <recommendedName>
        <fullName evidence="1">Putative DNA-binding domain-containing protein</fullName>
    </recommendedName>
</protein>
<organism evidence="2 3">
    <name type="scientific">Immundisolibacter cernigliae</name>
    <dbReference type="NCBI Taxonomy" id="1810504"/>
    <lineage>
        <taxon>Bacteria</taxon>
        <taxon>Pseudomonadati</taxon>
        <taxon>Pseudomonadota</taxon>
        <taxon>Gammaproteobacteria</taxon>
        <taxon>Immundisolibacterales</taxon>
        <taxon>Immundisolibacteraceae</taxon>
        <taxon>Immundisolibacter</taxon>
    </lineage>
</organism>
<dbReference type="Proteomes" id="UP000092952">
    <property type="component" value="Chromosome"/>
</dbReference>
<dbReference type="AlphaFoldDB" id="A0A1B1YVH8"/>
<dbReference type="RefSeq" id="WP_068805752.1">
    <property type="nucleotide sequence ID" value="NZ_CP014671.1"/>
</dbReference>
<dbReference type="InterPro" id="IPR044922">
    <property type="entry name" value="DUF2063_N_sf"/>
</dbReference>
<name>A0A1B1YVH8_9GAMM</name>
<evidence type="ECO:0000313" key="3">
    <source>
        <dbReference type="Proteomes" id="UP000092952"/>
    </source>
</evidence>
<dbReference type="InterPro" id="IPR018640">
    <property type="entry name" value="DUF2063"/>
</dbReference>
<dbReference type="STRING" id="1810504.PG2T_11930"/>
<gene>
    <name evidence="2" type="ORF">PG2T_11930</name>
</gene>
<dbReference type="Gene3D" id="1.10.150.690">
    <property type="entry name" value="DUF2063"/>
    <property type="match status" value="1"/>
</dbReference>
<feature type="domain" description="Putative DNA-binding" evidence="1">
    <location>
        <begin position="4"/>
        <end position="94"/>
    </location>
</feature>
<dbReference type="OrthoDB" id="4146344at2"/>
<evidence type="ECO:0000259" key="1">
    <source>
        <dbReference type="Pfam" id="PF09836"/>
    </source>
</evidence>
<accession>A0A1B1YVH8</accession>